<evidence type="ECO:0000313" key="5">
    <source>
        <dbReference type="Proteomes" id="UP000480178"/>
    </source>
</evidence>
<dbReference type="SUPFAM" id="SSF52172">
    <property type="entry name" value="CheY-like"/>
    <property type="match status" value="1"/>
</dbReference>
<dbReference type="Proteomes" id="UP000480178">
    <property type="component" value="Chromosome"/>
</dbReference>
<dbReference type="Pfam" id="PF00072">
    <property type="entry name" value="Response_reg"/>
    <property type="match status" value="1"/>
</dbReference>
<dbReference type="GO" id="GO:0003677">
    <property type="term" value="F:DNA binding"/>
    <property type="evidence" value="ECO:0007669"/>
    <property type="project" value="InterPro"/>
</dbReference>
<dbReference type="PANTHER" id="PTHR37299">
    <property type="entry name" value="TRANSCRIPTIONAL REGULATOR-RELATED"/>
    <property type="match status" value="1"/>
</dbReference>
<dbReference type="PROSITE" id="PS50110">
    <property type="entry name" value="RESPONSE_REGULATORY"/>
    <property type="match status" value="1"/>
</dbReference>
<dbReference type="RefSeq" id="WP_162441796.1">
    <property type="nucleotide sequence ID" value="NZ_CP048222.1"/>
</dbReference>
<reference evidence="4 5" key="1">
    <citation type="submission" date="2020-01" db="EMBL/GenBank/DDBJ databases">
        <authorList>
            <person name="Kim M.K."/>
        </authorList>
    </citation>
    <scope>NUCLEOTIDE SEQUENCE [LARGE SCALE GENOMIC DNA]</scope>
    <source>
        <strain evidence="4 5">172606-1</strain>
    </source>
</reference>
<dbReference type="SMART" id="SM00448">
    <property type="entry name" value="REC"/>
    <property type="match status" value="1"/>
</dbReference>
<dbReference type="InterPro" id="IPR011006">
    <property type="entry name" value="CheY-like_superfamily"/>
</dbReference>
<gene>
    <name evidence="4" type="ORF">GXP67_03060</name>
</gene>
<proteinExistence type="predicted"/>
<accession>A0A6C0GCN0</accession>
<dbReference type="InterPro" id="IPR001789">
    <property type="entry name" value="Sig_transdc_resp-reg_receiver"/>
</dbReference>
<dbReference type="EMBL" id="CP048222">
    <property type="protein sequence ID" value="QHT65716.1"/>
    <property type="molecule type" value="Genomic_DNA"/>
</dbReference>
<protein>
    <submittedName>
        <fullName evidence="4">Response regulator transcription factor</fullName>
    </submittedName>
</protein>
<feature type="domain" description="HTH LytTR-type" evidence="3">
    <location>
        <begin position="148"/>
        <end position="255"/>
    </location>
</feature>
<dbReference type="Gene3D" id="3.40.50.2300">
    <property type="match status" value="1"/>
</dbReference>
<evidence type="ECO:0000313" key="4">
    <source>
        <dbReference type="EMBL" id="QHT65716.1"/>
    </source>
</evidence>
<dbReference type="SMART" id="SM00850">
    <property type="entry name" value="LytTR"/>
    <property type="match status" value="1"/>
</dbReference>
<feature type="domain" description="Response regulatory" evidence="2">
    <location>
        <begin position="2"/>
        <end position="115"/>
    </location>
</feature>
<evidence type="ECO:0000259" key="3">
    <source>
        <dbReference type="PROSITE" id="PS50930"/>
    </source>
</evidence>
<dbReference type="AlphaFoldDB" id="A0A6C0GCN0"/>
<dbReference type="InterPro" id="IPR007492">
    <property type="entry name" value="LytTR_DNA-bd_dom"/>
</dbReference>
<keyword evidence="5" id="KW-1185">Reference proteome</keyword>
<dbReference type="KEGG" id="rhoz:GXP67_03060"/>
<evidence type="ECO:0000259" key="2">
    <source>
        <dbReference type="PROSITE" id="PS50110"/>
    </source>
</evidence>
<sequence length="255" mass="29199">MKALIIEDEYPAAERLEKLIAKADTAIEICAILESVKAAREWFAANPAPDLIFSDIQLSDGLSFEIFEKTLVNSPIIFTTSYDEYAIKAFKVKSIDYLLKPVKLQELQQAIDKYKDLKGEPTGQESALKLEALLDVLPNSGKKYKTRFLVKSREQLIPVFADQIAYFQASNELVLLVKKDGKKYLVDYTLEQLEKMLNPEDFFRLNRQFMAHLSAIDQIHTYFNGKLKLELNPRATDEVLVSRDKAHVFKSWLEG</sequence>
<feature type="modified residue" description="4-aspartylphosphate" evidence="1">
    <location>
        <position position="55"/>
    </location>
</feature>
<dbReference type="Pfam" id="PF04397">
    <property type="entry name" value="LytTR"/>
    <property type="match status" value="1"/>
</dbReference>
<name>A0A6C0GCN0_9BACT</name>
<dbReference type="Gene3D" id="2.40.50.1020">
    <property type="entry name" value="LytTr DNA-binding domain"/>
    <property type="match status" value="1"/>
</dbReference>
<dbReference type="FunFam" id="3.40.50.2300:FF:000361">
    <property type="entry name" value="Two-component system response regulator"/>
    <property type="match status" value="1"/>
</dbReference>
<keyword evidence="1" id="KW-0597">Phosphoprotein</keyword>
<dbReference type="InterPro" id="IPR046947">
    <property type="entry name" value="LytR-like"/>
</dbReference>
<dbReference type="GO" id="GO:0000156">
    <property type="term" value="F:phosphorelay response regulator activity"/>
    <property type="evidence" value="ECO:0007669"/>
    <property type="project" value="InterPro"/>
</dbReference>
<evidence type="ECO:0000256" key="1">
    <source>
        <dbReference type="PROSITE-ProRule" id="PRU00169"/>
    </source>
</evidence>
<dbReference type="PROSITE" id="PS50930">
    <property type="entry name" value="HTH_LYTTR"/>
    <property type="match status" value="1"/>
</dbReference>
<organism evidence="4 5">
    <name type="scientific">Rhodocytophaga rosea</name>
    <dbReference type="NCBI Taxonomy" id="2704465"/>
    <lineage>
        <taxon>Bacteria</taxon>
        <taxon>Pseudomonadati</taxon>
        <taxon>Bacteroidota</taxon>
        <taxon>Cytophagia</taxon>
        <taxon>Cytophagales</taxon>
        <taxon>Rhodocytophagaceae</taxon>
        <taxon>Rhodocytophaga</taxon>
    </lineage>
</organism>
<dbReference type="PANTHER" id="PTHR37299:SF1">
    <property type="entry name" value="STAGE 0 SPORULATION PROTEIN A HOMOLOG"/>
    <property type="match status" value="1"/>
</dbReference>